<keyword evidence="4 7" id="KW-1133">Transmembrane helix</keyword>
<evidence type="ECO:0000256" key="6">
    <source>
        <dbReference type="PIRSR" id="PIRSR002419-1"/>
    </source>
</evidence>
<dbReference type="InterPro" id="IPR008952">
    <property type="entry name" value="Tetraspanin_EC2_sf"/>
</dbReference>
<dbReference type="AlphaFoldDB" id="A0A6P3XI85"/>
<evidence type="ECO:0000256" key="4">
    <source>
        <dbReference type="ARBA" id="ARBA00022989"/>
    </source>
</evidence>
<dbReference type="KEGG" id="dqu:106746056"/>
<dbReference type="PIRSF" id="PIRSF002419">
    <property type="entry name" value="Tetraspanin"/>
    <property type="match status" value="1"/>
</dbReference>
<feature type="transmembrane region" description="Helical" evidence="7">
    <location>
        <begin position="200"/>
        <end position="224"/>
    </location>
</feature>
<evidence type="ECO:0000256" key="7">
    <source>
        <dbReference type="RuleBase" id="RU361218"/>
    </source>
</evidence>
<dbReference type="Pfam" id="PF00335">
    <property type="entry name" value="Tetraspanin"/>
    <property type="match status" value="1"/>
</dbReference>
<dbReference type="PANTHER" id="PTHR19282">
    <property type="entry name" value="TETRASPANIN"/>
    <property type="match status" value="1"/>
</dbReference>
<comment type="similarity">
    <text evidence="2 7">Belongs to the tetraspanin (TM4SF) family.</text>
</comment>
<accession>A0A6P3XI85</accession>
<dbReference type="GeneID" id="106746056"/>
<comment type="subcellular location">
    <subcellularLocation>
        <location evidence="1 7">Membrane</location>
        <topology evidence="1 7">Multi-pass membrane protein</topology>
    </subcellularLocation>
</comment>
<dbReference type="RefSeq" id="XP_014477698.1">
    <property type="nucleotide sequence ID" value="XM_014622212.1"/>
</dbReference>
<dbReference type="PRINTS" id="PR00259">
    <property type="entry name" value="TMFOUR"/>
</dbReference>
<evidence type="ECO:0000256" key="3">
    <source>
        <dbReference type="ARBA" id="ARBA00022692"/>
    </source>
</evidence>
<dbReference type="OrthoDB" id="71600at2759"/>
<keyword evidence="6" id="KW-1015">Disulfide bond</keyword>
<proteinExistence type="inferred from homology"/>
<feature type="transmembrane region" description="Helical" evidence="7">
    <location>
        <begin position="12"/>
        <end position="33"/>
    </location>
</feature>
<keyword evidence="8" id="KW-1185">Reference proteome</keyword>
<reference evidence="9" key="1">
    <citation type="submission" date="2025-08" db="UniProtKB">
        <authorList>
            <consortium name="RefSeq"/>
        </authorList>
    </citation>
    <scope>IDENTIFICATION</scope>
</reference>
<protein>
    <recommendedName>
        <fullName evidence="7">Tetraspanin</fullName>
    </recommendedName>
</protein>
<feature type="transmembrane region" description="Helical" evidence="7">
    <location>
        <begin position="53"/>
        <end position="74"/>
    </location>
</feature>
<keyword evidence="3 7" id="KW-0812">Transmembrane</keyword>
<sequence>MSCGMGVIKYLLFIFNFIFALCGLAILVLGVLAHMKLTHFADAIKENVTFPSITLIVIGSIIFVIAFFGCCGAIRESHCMTVTFASLLLTILIIQVAVAIYAFVVLKNDDIKKSIRDVYADEIFKKYDDSEESRNVVNEVQTLLECCGVDGASDYGRLVRSPIPWSCCGGAENSVCPVINAQTRPGCASKLQDSFQYLGAVLGGIALGVAAVELVGIIFALCLANSIKNEHRRGYRV</sequence>
<evidence type="ECO:0000256" key="1">
    <source>
        <dbReference type="ARBA" id="ARBA00004141"/>
    </source>
</evidence>
<dbReference type="PANTHER" id="PTHR19282:SF521">
    <property type="entry name" value="IP01817P-RELATED"/>
    <property type="match status" value="1"/>
</dbReference>
<evidence type="ECO:0000313" key="9">
    <source>
        <dbReference type="RefSeq" id="XP_014477698.1"/>
    </source>
</evidence>
<dbReference type="InterPro" id="IPR000301">
    <property type="entry name" value="Tetraspanin_animals"/>
</dbReference>
<dbReference type="GO" id="GO:0005886">
    <property type="term" value="C:plasma membrane"/>
    <property type="evidence" value="ECO:0007669"/>
    <property type="project" value="TreeGrafter"/>
</dbReference>
<dbReference type="Gene3D" id="1.10.1450.10">
    <property type="entry name" value="Tetraspanin"/>
    <property type="match status" value="1"/>
</dbReference>
<keyword evidence="5 7" id="KW-0472">Membrane</keyword>
<dbReference type="SUPFAM" id="SSF48652">
    <property type="entry name" value="Tetraspanin"/>
    <property type="match status" value="1"/>
</dbReference>
<evidence type="ECO:0000256" key="2">
    <source>
        <dbReference type="ARBA" id="ARBA00006840"/>
    </source>
</evidence>
<feature type="disulfide bond" evidence="6">
    <location>
        <begin position="147"/>
        <end position="168"/>
    </location>
</feature>
<evidence type="ECO:0000313" key="8">
    <source>
        <dbReference type="Proteomes" id="UP000515204"/>
    </source>
</evidence>
<name>A0A6P3XI85_DINQU</name>
<gene>
    <name evidence="9" type="primary">LOC106746056</name>
</gene>
<evidence type="ECO:0000256" key="5">
    <source>
        <dbReference type="ARBA" id="ARBA00023136"/>
    </source>
</evidence>
<dbReference type="InterPro" id="IPR018499">
    <property type="entry name" value="Tetraspanin/Peripherin"/>
</dbReference>
<dbReference type="CDD" id="cd03127">
    <property type="entry name" value="tetraspanin_LEL"/>
    <property type="match status" value="1"/>
</dbReference>
<dbReference type="Proteomes" id="UP000515204">
    <property type="component" value="Unplaced"/>
</dbReference>
<organism evidence="8 9">
    <name type="scientific">Dinoponera quadriceps</name>
    <name type="common">South American ant</name>
    <dbReference type="NCBI Taxonomy" id="609295"/>
    <lineage>
        <taxon>Eukaryota</taxon>
        <taxon>Metazoa</taxon>
        <taxon>Ecdysozoa</taxon>
        <taxon>Arthropoda</taxon>
        <taxon>Hexapoda</taxon>
        <taxon>Insecta</taxon>
        <taxon>Pterygota</taxon>
        <taxon>Neoptera</taxon>
        <taxon>Endopterygota</taxon>
        <taxon>Hymenoptera</taxon>
        <taxon>Apocrita</taxon>
        <taxon>Aculeata</taxon>
        <taxon>Formicoidea</taxon>
        <taxon>Formicidae</taxon>
        <taxon>Ponerinae</taxon>
        <taxon>Ponerini</taxon>
        <taxon>Dinoponera</taxon>
    </lineage>
</organism>
<feature type="transmembrane region" description="Helical" evidence="7">
    <location>
        <begin position="81"/>
        <end position="104"/>
    </location>
</feature>